<feature type="domain" description="Periplasmic binding protein" evidence="4">
    <location>
        <begin position="78"/>
        <end position="326"/>
    </location>
</feature>
<dbReference type="EMBL" id="JEMB01002925">
    <property type="protein sequence ID" value="KYF77260.1"/>
    <property type="molecule type" value="Genomic_DNA"/>
</dbReference>
<evidence type="ECO:0000256" key="2">
    <source>
        <dbReference type="ARBA" id="ARBA00007639"/>
    </source>
</evidence>
<organism evidence="5 6">
    <name type="scientific">Sorangium cellulosum</name>
    <name type="common">Polyangium cellulosum</name>
    <dbReference type="NCBI Taxonomy" id="56"/>
    <lineage>
        <taxon>Bacteria</taxon>
        <taxon>Pseudomonadati</taxon>
        <taxon>Myxococcota</taxon>
        <taxon>Polyangia</taxon>
        <taxon>Polyangiales</taxon>
        <taxon>Polyangiaceae</taxon>
        <taxon>Sorangium</taxon>
    </lineage>
</organism>
<dbReference type="PANTHER" id="PTHR30036">
    <property type="entry name" value="D-XYLOSE-BINDING PERIPLASMIC PROTEIN"/>
    <property type="match status" value="1"/>
</dbReference>
<dbReference type="InterPro" id="IPR050555">
    <property type="entry name" value="Bact_Solute-Bind_Prot2"/>
</dbReference>
<dbReference type="Pfam" id="PF13407">
    <property type="entry name" value="Peripla_BP_4"/>
    <property type="match status" value="1"/>
</dbReference>
<reference evidence="5 6" key="1">
    <citation type="submission" date="2014-02" db="EMBL/GenBank/DDBJ databases">
        <title>The small core and large imbalanced accessory genome model reveals a collaborative survival strategy of Sorangium cellulosum strains in nature.</title>
        <authorList>
            <person name="Han K."/>
            <person name="Peng R."/>
            <person name="Blom J."/>
            <person name="Li Y.-Z."/>
        </authorList>
    </citation>
    <scope>NUCLEOTIDE SEQUENCE [LARGE SCALE GENOMIC DNA]</scope>
    <source>
        <strain evidence="5 6">So0011-07</strain>
    </source>
</reference>
<evidence type="ECO:0000313" key="6">
    <source>
        <dbReference type="Proteomes" id="UP000075635"/>
    </source>
</evidence>
<dbReference type="SUPFAM" id="SSF53822">
    <property type="entry name" value="Periplasmic binding protein-like I"/>
    <property type="match status" value="1"/>
</dbReference>
<dbReference type="InterPro" id="IPR025997">
    <property type="entry name" value="SBP_2_dom"/>
</dbReference>
<dbReference type="Proteomes" id="UP000075635">
    <property type="component" value="Unassembled WGS sequence"/>
</dbReference>
<evidence type="ECO:0000256" key="3">
    <source>
        <dbReference type="SAM" id="SignalP"/>
    </source>
</evidence>
<feature type="signal peptide" evidence="3">
    <location>
        <begin position="1"/>
        <end position="22"/>
    </location>
</feature>
<dbReference type="AlphaFoldDB" id="A0A150RAL5"/>
<sequence>MTRIGRRWVAAFGFALMTAACAPEDTSDGGGTASRVIRRPAVENEFTPVELEATIDALVAEINEEPSEPMQAAVLLKAVTGFFEPMAKGAMRAMGELDVTGNVLGSLEPTGDQLTDMEIQNQQIEQVLLDGVEAIGITPFGDANAAAIDAAVAQGVPVVTLDNDLAVSKRAIHVGTLGRSAGATAAETLLAMLPRGPGTVVIHGNVDPTWLDGTDRTQGARAVLQAAGYAIVVRQATWGDESEAEDVEGMKEQIEAADPPAVGLLGLFDIAFRCVMAAEAAGKPDLPVVAFDFHPRTVDYMREGRIKATHIQRQYYQGYLVPYILYGIKNLGLDATRGVLAPRMADDSRFNLGLDVVTADKIDAYNDFLDIIDAIQ</sequence>
<accession>A0A150RAL5</accession>
<dbReference type="GO" id="GO:0030246">
    <property type="term" value="F:carbohydrate binding"/>
    <property type="evidence" value="ECO:0007669"/>
    <property type="project" value="TreeGrafter"/>
</dbReference>
<evidence type="ECO:0000313" key="5">
    <source>
        <dbReference type="EMBL" id="KYF77260.1"/>
    </source>
</evidence>
<name>A0A150RAL5_SORCE</name>
<proteinExistence type="inferred from homology"/>
<feature type="chain" id="PRO_5007567919" evidence="3">
    <location>
        <begin position="23"/>
        <end position="376"/>
    </location>
</feature>
<evidence type="ECO:0000256" key="1">
    <source>
        <dbReference type="ARBA" id="ARBA00004196"/>
    </source>
</evidence>
<keyword evidence="3" id="KW-0732">Signal</keyword>
<dbReference type="PROSITE" id="PS51257">
    <property type="entry name" value="PROKAR_LIPOPROTEIN"/>
    <property type="match status" value="1"/>
</dbReference>
<gene>
    <name evidence="5" type="ORF">BE17_25250</name>
</gene>
<dbReference type="InterPro" id="IPR028082">
    <property type="entry name" value="Peripla_BP_I"/>
</dbReference>
<dbReference type="Gene3D" id="3.40.50.2300">
    <property type="match status" value="2"/>
</dbReference>
<comment type="subcellular location">
    <subcellularLocation>
        <location evidence="1">Cell envelope</location>
    </subcellularLocation>
</comment>
<protein>
    <submittedName>
        <fullName evidence="5">Sugar ABC transporter</fullName>
    </submittedName>
</protein>
<evidence type="ECO:0000259" key="4">
    <source>
        <dbReference type="Pfam" id="PF13407"/>
    </source>
</evidence>
<comment type="similarity">
    <text evidence="2">Belongs to the bacterial solute-binding protein 2 family.</text>
</comment>
<comment type="caution">
    <text evidence="5">The sequence shown here is derived from an EMBL/GenBank/DDBJ whole genome shotgun (WGS) entry which is preliminary data.</text>
</comment>
<dbReference type="GO" id="GO:0030288">
    <property type="term" value="C:outer membrane-bounded periplasmic space"/>
    <property type="evidence" value="ECO:0007669"/>
    <property type="project" value="TreeGrafter"/>
</dbReference>
<dbReference type="PANTHER" id="PTHR30036:SF7">
    <property type="entry name" value="ABC TRANSPORTER PERIPLASMIC-BINDING PROTEIN YPHF"/>
    <property type="match status" value="1"/>
</dbReference>